<dbReference type="PANTHER" id="PTHR45663:SF11">
    <property type="entry name" value="GEO12009P1"/>
    <property type="match status" value="1"/>
</dbReference>
<dbReference type="GO" id="GO:0015035">
    <property type="term" value="F:protein-disulfide reductase activity"/>
    <property type="evidence" value="ECO:0007669"/>
    <property type="project" value="UniProtKB-UniRule"/>
</dbReference>
<dbReference type="GO" id="GO:0045454">
    <property type="term" value="P:cell redox homeostasis"/>
    <property type="evidence" value="ECO:0007669"/>
    <property type="project" value="TreeGrafter"/>
</dbReference>
<sequence>MEVIELNDTNFPLEVLKSDIPVLVDFWAIWCMPCLTLAPVLEEIAKEMDGKIKVGRVNVDTEIKTATEYGIKSIPTLILFKGGEEVDRMVGALPKAEIIKRIEAKL</sequence>
<dbReference type="AlphaFoldDB" id="A0A660SF63"/>
<reference evidence="11 12" key="1">
    <citation type="submission" date="2018-06" db="EMBL/GenBank/DDBJ databases">
        <title>Extensive metabolic versatility and redundancy in microbially diverse, dynamic hydrothermal sediments.</title>
        <authorList>
            <person name="Dombrowski N."/>
            <person name="Teske A."/>
            <person name="Baker B.J."/>
        </authorList>
    </citation>
    <scope>NUCLEOTIDE SEQUENCE [LARGE SCALE GENOMIC DNA]</scope>
    <source>
        <strain evidence="11">B36_G15</strain>
    </source>
</reference>
<evidence type="ECO:0000256" key="4">
    <source>
        <dbReference type="ARBA" id="ARBA00023157"/>
    </source>
</evidence>
<feature type="domain" description="Thioredoxin" evidence="10">
    <location>
        <begin position="1"/>
        <end position="106"/>
    </location>
</feature>
<evidence type="ECO:0000256" key="5">
    <source>
        <dbReference type="ARBA" id="ARBA00023284"/>
    </source>
</evidence>
<keyword evidence="4 9" id="KW-1015">Disulfide bond</keyword>
<dbReference type="PROSITE" id="PS51352">
    <property type="entry name" value="THIOREDOXIN_2"/>
    <property type="match status" value="1"/>
</dbReference>
<evidence type="ECO:0000256" key="3">
    <source>
        <dbReference type="ARBA" id="ARBA00022982"/>
    </source>
</evidence>
<feature type="site" description="Contributes to redox potential value" evidence="8">
    <location>
        <position position="33"/>
    </location>
</feature>
<feature type="site" description="Deprotonates C-terminal active site Cys" evidence="8">
    <location>
        <position position="25"/>
    </location>
</feature>
<evidence type="ECO:0000256" key="9">
    <source>
        <dbReference type="PIRSR" id="PIRSR000077-4"/>
    </source>
</evidence>
<dbReference type="CDD" id="cd02947">
    <property type="entry name" value="TRX_family"/>
    <property type="match status" value="1"/>
</dbReference>
<dbReference type="InterPro" id="IPR013766">
    <property type="entry name" value="Thioredoxin_domain"/>
</dbReference>
<proteinExistence type="inferred from homology"/>
<evidence type="ECO:0000256" key="8">
    <source>
        <dbReference type="PIRSR" id="PIRSR000077-1"/>
    </source>
</evidence>
<comment type="caution">
    <text evidence="11">The sequence shown here is derived from an EMBL/GenBank/DDBJ whole genome shotgun (WGS) entry which is preliminary data.</text>
</comment>
<evidence type="ECO:0000256" key="2">
    <source>
        <dbReference type="ARBA" id="ARBA00022448"/>
    </source>
</evidence>
<dbReference type="InterPro" id="IPR005746">
    <property type="entry name" value="Thioredoxin"/>
</dbReference>
<evidence type="ECO:0000256" key="6">
    <source>
        <dbReference type="NCBIfam" id="TIGR01068"/>
    </source>
</evidence>
<feature type="active site" description="Nucleophile" evidence="8">
    <location>
        <position position="34"/>
    </location>
</feature>
<organism evidence="11 12">
    <name type="scientific">candidate division WOR-3 bacterium</name>
    <dbReference type="NCBI Taxonomy" id="2052148"/>
    <lineage>
        <taxon>Bacteria</taxon>
        <taxon>Bacteria division WOR-3</taxon>
    </lineage>
</organism>
<keyword evidence="3" id="KW-0249">Electron transport</keyword>
<feature type="disulfide bond" description="Redox-active" evidence="9">
    <location>
        <begin position="31"/>
        <end position="34"/>
    </location>
</feature>
<feature type="active site" description="Nucleophile" evidence="8">
    <location>
        <position position="31"/>
    </location>
</feature>
<dbReference type="InterPro" id="IPR036249">
    <property type="entry name" value="Thioredoxin-like_sf"/>
</dbReference>
<name>A0A660SF63_UNCW3</name>
<keyword evidence="5 9" id="KW-0676">Redox-active center</keyword>
<dbReference type="PANTHER" id="PTHR45663">
    <property type="entry name" value="GEO12009P1"/>
    <property type="match status" value="1"/>
</dbReference>
<evidence type="ECO:0000256" key="1">
    <source>
        <dbReference type="ARBA" id="ARBA00008987"/>
    </source>
</evidence>
<dbReference type="PRINTS" id="PR00421">
    <property type="entry name" value="THIOREDOXIN"/>
</dbReference>
<keyword evidence="2" id="KW-0813">Transport</keyword>
<dbReference type="Proteomes" id="UP000268469">
    <property type="component" value="Unassembled WGS sequence"/>
</dbReference>
<evidence type="ECO:0000256" key="7">
    <source>
        <dbReference type="PIRNR" id="PIRNR000077"/>
    </source>
</evidence>
<dbReference type="PIRSF" id="PIRSF000077">
    <property type="entry name" value="Thioredoxin"/>
    <property type="match status" value="1"/>
</dbReference>
<feature type="site" description="Contributes to redox potential value" evidence="8">
    <location>
        <position position="32"/>
    </location>
</feature>
<dbReference type="NCBIfam" id="TIGR01068">
    <property type="entry name" value="thioredoxin"/>
    <property type="match status" value="1"/>
</dbReference>
<evidence type="ECO:0000313" key="11">
    <source>
        <dbReference type="EMBL" id="RKX69428.1"/>
    </source>
</evidence>
<dbReference type="FunFam" id="3.40.30.10:FF:000001">
    <property type="entry name" value="Thioredoxin"/>
    <property type="match status" value="1"/>
</dbReference>
<dbReference type="GO" id="GO:0005829">
    <property type="term" value="C:cytosol"/>
    <property type="evidence" value="ECO:0007669"/>
    <property type="project" value="TreeGrafter"/>
</dbReference>
<evidence type="ECO:0000259" key="10">
    <source>
        <dbReference type="PROSITE" id="PS51352"/>
    </source>
</evidence>
<protein>
    <recommendedName>
        <fullName evidence="6 7">Thioredoxin</fullName>
    </recommendedName>
</protein>
<dbReference type="EMBL" id="QNBE01000085">
    <property type="protein sequence ID" value="RKX69428.1"/>
    <property type="molecule type" value="Genomic_DNA"/>
</dbReference>
<comment type="similarity">
    <text evidence="1 7">Belongs to the thioredoxin family.</text>
</comment>
<dbReference type="SUPFAM" id="SSF52833">
    <property type="entry name" value="Thioredoxin-like"/>
    <property type="match status" value="1"/>
</dbReference>
<dbReference type="Pfam" id="PF00085">
    <property type="entry name" value="Thioredoxin"/>
    <property type="match status" value="1"/>
</dbReference>
<gene>
    <name evidence="11" type="primary">trxA</name>
    <name evidence="11" type="ORF">DRP53_08240</name>
</gene>
<evidence type="ECO:0000313" key="12">
    <source>
        <dbReference type="Proteomes" id="UP000268469"/>
    </source>
</evidence>
<dbReference type="Gene3D" id="3.40.30.10">
    <property type="entry name" value="Glutaredoxin"/>
    <property type="match status" value="1"/>
</dbReference>
<accession>A0A660SF63</accession>